<dbReference type="PANTHER" id="PTHR33214">
    <property type="entry name" value="BIFUNCTIONAL INHIBITOR/LIPID-TRANSFER PROTEIN/SEED STORAGE 2S ALBUMIN SUPERFAMILY PROTEIN"/>
    <property type="match status" value="1"/>
</dbReference>
<protein>
    <recommendedName>
        <fullName evidence="4">Bifunctional inhibitor/plant lipid transfer protein/seed storage helical domain-containing protein</fullName>
    </recommendedName>
</protein>
<name>A0A5N6NJV4_9ASTR</name>
<keyword evidence="2" id="KW-0446">Lipid-binding</keyword>
<dbReference type="Pfam" id="PF00234">
    <property type="entry name" value="Tryp_alpha_amyl"/>
    <property type="match status" value="1"/>
</dbReference>
<keyword evidence="3" id="KW-0732">Signal</keyword>
<proteinExistence type="predicted"/>
<evidence type="ECO:0000256" key="2">
    <source>
        <dbReference type="ARBA" id="ARBA00023121"/>
    </source>
</evidence>
<evidence type="ECO:0000256" key="3">
    <source>
        <dbReference type="SAM" id="SignalP"/>
    </source>
</evidence>
<evidence type="ECO:0000256" key="1">
    <source>
        <dbReference type="ARBA" id="ARBA00022448"/>
    </source>
</evidence>
<dbReference type="InterPro" id="IPR016140">
    <property type="entry name" value="Bifunc_inhib/LTP/seed_store"/>
</dbReference>
<accession>A0A5N6NJV4</accession>
<dbReference type="CDD" id="cd01959">
    <property type="entry name" value="nsLTP2"/>
    <property type="match status" value="1"/>
</dbReference>
<dbReference type="InterPro" id="IPR033872">
    <property type="entry name" value="nsLTP2"/>
</dbReference>
<sequence length="125" mass="13628">MNKTFSFVVLCALLIALLGNVQKSNAATCNPQELLPCAGSISSGAQPSASCCTKLKAQQPCLCGYAKNASLRQYFNSPNAKKVASACGVPNKKNKSRWRPSLIDNFVDRQVEEEKNSKRWDTNSK</sequence>
<keyword evidence="6" id="KW-1185">Reference proteome</keyword>
<feature type="domain" description="Bifunctional inhibitor/plant lipid transfer protein/seed storage helical" evidence="4">
    <location>
        <begin position="29"/>
        <end position="97"/>
    </location>
</feature>
<dbReference type="SMART" id="SM00499">
    <property type="entry name" value="AAI"/>
    <property type="match status" value="1"/>
</dbReference>
<dbReference type="Proteomes" id="UP000326396">
    <property type="component" value="Linkage Group LG19"/>
</dbReference>
<feature type="signal peptide" evidence="3">
    <location>
        <begin position="1"/>
        <end position="26"/>
    </location>
</feature>
<evidence type="ECO:0000313" key="5">
    <source>
        <dbReference type="EMBL" id="KAD4888388.1"/>
    </source>
</evidence>
<evidence type="ECO:0000259" key="4">
    <source>
        <dbReference type="SMART" id="SM00499"/>
    </source>
</evidence>
<dbReference type="SUPFAM" id="SSF47699">
    <property type="entry name" value="Bifunctional inhibitor/lipid-transfer protein/seed storage 2S albumin"/>
    <property type="match status" value="1"/>
</dbReference>
<dbReference type="GO" id="GO:0006869">
    <property type="term" value="P:lipid transport"/>
    <property type="evidence" value="ECO:0007669"/>
    <property type="project" value="InterPro"/>
</dbReference>
<evidence type="ECO:0000313" key="6">
    <source>
        <dbReference type="Proteomes" id="UP000326396"/>
    </source>
</evidence>
<organism evidence="5 6">
    <name type="scientific">Mikania micrantha</name>
    <name type="common">bitter vine</name>
    <dbReference type="NCBI Taxonomy" id="192012"/>
    <lineage>
        <taxon>Eukaryota</taxon>
        <taxon>Viridiplantae</taxon>
        <taxon>Streptophyta</taxon>
        <taxon>Embryophyta</taxon>
        <taxon>Tracheophyta</taxon>
        <taxon>Spermatophyta</taxon>
        <taxon>Magnoliopsida</taxon>
        <taxon>eudicotyledons</taxon>
        <taxon>Gunneridae</taxon>
        <taxon>Pentapetalae</taxon>
        <taxon>asterids</taxon>
        <taxon>campanulids</taxon>
        <taxon>Asterales</taxon>
        <taxon>Asteraceae</taxon>
        <taxon>Asteroideae</taxon>
        <taxon>Heliantheae alliance</taxon>
        <taxon>Eupatorieae</taxon>
        <taxon>Mikania</taxon>
    </lineage>
</organism>
<dbReference type="PANTHER" id="PTHR33214:SF80">
    <property type="entry name" value="BIFUNCTIONAL INHIBITOR_PLANT LIPID TRANSFER PROTEIN_SEED STORAGE HELICAL"/>
    <property type="match status" value="1"/>
</dbReference>
<dbReference type="GO" id="GO:0008289">
    <property type="term" value="F:lipid binding"/>
    <property type="evidence" value="ECO:0007669"/>
    <property type="project" value="UniProtKB-KW"/>
</dbReference>
<feature type="chain" id="PRO_5024324726" description="Bifunctional inhibitor/plant lipid transfer protein/seed storage helical domain-containing protein" evidence="3">
    <location>
        <begin position="27"/>
        <end position="125"/>
    </location>
</feature>
<dbReference type="EMBL" id="SZYD01000011">
    <property type="protein sequence ID" value="KAD4888388.1"/>
    <property type="molecule type" value="Genomic_DNA"/>
</dbReference>
<reference evidence="5 6" key="1">
    <citation type="submission" date="2019-05" db="EMBL/GenBank/DDBJ databases">
        <title>Mikania micrantha, genome provides insights into the molecular mechanism of rapid growth.</title>
        <authorList>
            <person name="Liu B."/>
        </authorList>
    </citation>
    <scope>NUCLEOTIDE SEQUENCE [LARGE SCALE GENOMIC DNA]</scope>
    <source>
        <strain evidence="5">NLD-2019</strain>
        <tissue evidence="5">Leaf</tissue>
    </source>
</reference>
<dbReference type="OrthoDB" id="665742at2759"/>
<dbReference type="AlphaFoldDB" id="A0A5N6NJV4"/>
<comment type="caution">
    <text evidence="5">The sequence shown here is derived from an EMBL/GenBank/DDBJ whole genome shotgun (WGS) entry which is preliminary data.</text>
</comment>
<dbReference type="Gene3D" id="1.10.110.10">
    <property type="entry name" value="Plant lipid-transfer and hydrophobic proteins"/>
    <property type="match status" value="1"/>
</dbReference>
<keyword evidence="1" id="KW-0813">Transport</keyword>
<dbReference type="InterPro" id="IPR036312">
    <property type="entry name" value="Bifun_inhib/LTP/seed_sf"/>
</dbReference>
<gene>
    <name evidence="5" type="ORF">E3N88_20461</name>
</gene>